<name>A0A560F1Y9_9PROT</name>
<dbReference type="EMBL" id="VITO01000029">
    <property type="protein sequence ID" value="TWB15624.1"/>
    <property type="molecule type" value="Genomic_DNA"/>
</dbReference>
<evidence type="ECO:0000313" key="2">
    <source>
        <dbReference type="Proteomes" id="UP000316545"/>
    </source>
</evidence>
<evidence type="ECO:0000313" key="1">
    <source>
        <dbReference type="EMBL" id="TWB15624.1"/>
    </source>
</evidence>
<gene>
    <name evidence="1" type="ORF">FBZ88_12977</name>
</gene>
<accession>A0A560F1Y9</accession>
<keyword evidence="2" id="KW-1185">Reference proteome</keyword>
<proteinExistence type="predicted"/>
<dbReference type="AlphaFoldDB" id="A0A560F1Y9"/>
<reference evidence="1 2" key="1">
    <citation type="submission" date="2019-06" db="EMBL/GenBank/DDBJ databases">
        <title>Genomic Encyclopedia of Type Strains, Phase IV (KMG-V): Genome sequencing to study the core and pangenomes of soil and plant-associated prokaryotes.</title>
        <authorList>
            <person name="Whitman W."/>
        </authorList>
    </citation>
    <scope>NUCLEOTIDE SEQUENCE [LARGE SCALE GENOMIC DNA]</scope>
    <source>
        <strain evidence="1 2">BR 11865</strain>
    </source>
</reference>
<dbReference type="RefSeq" id="WP_145620218.1">
    <property type="nucleotide sequence ID" value="NZ_VITO01000029.1"/>
</dbReference>
<sequence>MATQQLPLPGHSLVDAMDGYVVVTHRSENGTVSARAYLPEHARLLAEDLIQVADEIEAKTTDKKRGK</sequence>
<comment type="caution">
    <text evidence="1">The sequence shown here is derived from an EMBL/GenBank/DDBJ whole genome shotgun (WGS) entry which is preliminary data.</text>
</comment>
<protein>
    <submittedName>
        <fullName evidence="1">Uncharacterized protein</fullName>
    </submittedName>
</protein>
<organism evidence="1 2">
    <name type="scientific">Nitrospirillum amazonense</name>
    <dbReference type="NCBI Taxonomy" id="28077"/>
    <lineage>
        <taxon>Bacteria</taxon>
        <taxon>Pseudomonadati</taxon>
        <taxon>Pseudomonadota</taxon>
        <taxon>Alphaproteobacteria</taxon>
        <taxon>Rhodospirillales</taxon>
        <taxon>Azospirillaceae</taxon>
        <taxon>Nitrospirillum</taxon>
    </lineage>
</organism>
<dbReference type="Proteomes" id="UP000316545">
    <property type="component" value="Unassembled WGS sequence"/>
</dbReference>